<dbReference type="AlphaFoldDB" id="A0AAD0U5Y7"/>
<proteinExistence type="inferred from homology"/>
<dbReference type="Gene3D" id="1.20.120.10">
    <property type="entry name" value="Cytochrome c/b562"/>
    <property type="match status" value="1"/>
</dbReference>
<evidence type="ECO:0000313" key="4">
    <source>
        <dbReference type="EMBL" id="AYM88620.1"/>
    </source>
</evidence>
<evidence type="ECO:0000256" key="3">
    <source>
        <dbReference type="SAM" id="SignalP"/>
    </source>
</evidence>
<dbReference type="EMBL" id="CP033066">
    <property type="protein sequence ID" value="AYM88620.1"/>
    <property type="molecule type" value="Genomic_DNA"/>
</dbReference>
<dbReference type="InterPro" id="IPR010980">
    <property type="entry name" value="Cyt_c/b562"/>
</dbReference>
<organism evidence="4 5">
    <name type="scientific">Pseudoalteromonas agarivorans</name>
    <dbReference type="NCBI Taxonomy" id="176102"/>
    <lineage>
        <taxon>Bacteria</taxon>
        <taxon>Pseudomonadati</taxon>
        <taxon>Pseudomonadota</taxon>
        <taxon>Gammaproteobacteria</taxon>
        <taxon>Alteromonadales</taxon>
        <taxon>Pseudoalteromonadaceae</taxon>
        <taxon>Pseudoalteromonas</taxon>
    </lineage>
</organism>
<dbReference type="GO" id="GO:0022900">
    <property type="term" value="P:electron transport chain"/>
    <property type="evidence" value="ECO:0007669"/>
    <property type="project" value="InterPro"/>
</dbReference>
<dbReference type="GO" id="GO:0020037">
    <property type="term" value="F:heme binding"/>
    <property type="evidence" value="ECO:0007669"/>
    <property type="project" value="InterPro"/>
</dbReference>
<name>A0AAD0U5Y7_9GAMM</name>
<dbReference type="GO" id="GO:0009055">
    <property type="term" value="F:electron transfer activity"/>
    <property type="evidence" value="ECO:0007669"/>
    <property type="project" value="InterPro"/>
</dbReference>
<gene>
    <name evidence="4" type="ORF">D9T18_18210</name>
</gene>
<feature type="chain" id="PRO_5042216997" description="Soluble cytochrome b562" evidence="3">
    <location>
        <begin position="19"/>
        <end position="129"/>
    </location>
</feature>
<dbReference type="SUPFAM" id="SSF47175">
    <property type="entry name" value="Cytochromes"/>
    <property type="match status" value="1"/>
</dbReference>
<dbReference type="InterPro" id="IPR009155">
    <property type="entry name" value="Cyt_b562"/>
</dbReference>
<dbReference type="RefSeq" id="WP_121638470.1">
    <property type="nucleotide sequence ID" value="NZ_CP033066.1"/>
</dbReference>
<dbReference type="Pfam" id="PF07361">
    <property type="entry name" value="Cytochrom_B562"/>
    <property type="match status" value="1"/>
</dbReference>
<protein>
    <recommendedName>
        <fullName evidence="6">Soluble cytochrome b562</fullName>
    </recommendedName>
</protein>
<accession>A0AAD0U5Y7</accession>
<evidence type="ECO:0000313" key="5">
    <source>
        <dbReference type="Proteomes" id="UP000279995"/>
    </source>
</evidence>
<evidence type="ECO:0000256" key="1">
    <source>
        <dbReference type="ARBA" id="ARBA00005523"/>
    </source>
</evidence>
<evidence type="ECO:0000256" key="2">
    <source>
        <dbReference type="ARBA" id="ARBA00022729"/>
    </source>
</evidence>
<dbReference type="GO" id="GO:0042597">
    <property type="term" value="C:periplasmic space"/>
    <property type="evidence" value="ECO:0007669"/>
    <property type="project" value="InterPro"/>
</dbReference>
<dbReference type="Proteomes" id="UP000279995">
    <property type="component" value="Chromosome II"/>
</dbReference>
<evidence type="ECO:0008006" key="6">
    <source>
        <dbReference type="Google" id="ProtNLM"/>
    </source>
</evidence>
<sequence>MKFLVLFFTFLFSTAAISEQEVDLEVNMKNTGLAYKNAVQAVGIGGFNTAIDKFITLVETSKKATFHKEAQMSLQGLDKVIAQAKLAKKLANERGLDAAKPALKNIDDLRKKYHELHEPPGFFDLLFGN</sequence>
<comment type="similarity">
    <text evidence="1">Belongs to the cytochrome b562 family.</text>
</comment>
<dbReference type="GO" id="GO:0005506">
    <property type="term" value="F:iron ion binding"/>
    <property type="evidence" value="ECO:0007669"/>
    <property type="project" value="InterPro"/>
</dbReference>
<keyword evidence="2 3" id="KW-0732">Signal</keyword>
<reference evidence="4 5" key="1">
    <citation type="submission" date="2018-10" db="EMBL/GenBank/DDBJ databases">
        <title>Complete Genome Sequence and Transcriptomic Profiles of a Marine Bacterium, Pseudoalteromonas agarivorans Hao 2018.</title>
        <authorList>
            <person name="Hao L."/>
        </authorList>
    </citation>
    <scope>NUCLEOTIDE SEQUENCE [LARGE SCALE GENOMIC DNA]</scope>
    <source>
        <strain evidence="4 5">Hao 2018</strain>
    </source>
</reference>
<feature type="signal peptide" evidence="3">
    <location>
        <begin position="1"/>
        <end position="18"/>
    </location>
</feature>